<dbReference type="SUPFAM" id="SSF56815">
    <property type="entry name" value="Sec1/munc18-like (SM) proteins"/>
    <property type="match status" value="1"/>
</dbReference>
<reference evidence="3 4" key="1">
    <citation type="journal article" date="2018" name="Nat. Ecol. Evol.">
        <title>Shark genomes provide insights into elasmobranch evolution and the origin of vertebrates.</title>
        <authorList>
            <person name="Hara Y"/>
            <person name="Yamaguchi K"/>
            <person name="Onimaru K"/>
            <person name="Kadota M"/>
            <person name="Koyanagi M"/>
            <person name="Keeley SD"/>
            <person name="Tatsumi K"/>
            <person name="Tanaka K"/>
            <person name="Motone F"/>
            <person name="Kageyama Y"/>
            <person name="Nozu R"/>
            <person name="Adachi N"/>
            <person name="Nishimura O"/>
            <person name="Nakagawa R"/>
            <person name="Tanegashima C"/>
            <person name="Kiyatake I"/>
            <person name="Matsumoto R"/>
            <person name="Murakumo K"/>
            <person name="Nishida K"/>
            <person name="Terakita A"/>
            <person name="Kuratani S"/>
            <person name="Sato K"/>
            <person name="Hyodo S Kuraku.S."/>
        </authorList>
    </citation>
    <scope>NUCLEOTIDE SEQUENCE [LARGE SCALE GENOMIC DNA]</scope>
</reference>
<evidence type="ECO:0000256" key="2">
    <source>
        <dbReference type="ARBA" id="ARBA00022927"/>
    </source>
</evidence>
<protein>
    <submittedName>
        <fullName evidence="3">Uncharacterized protein</fullName>
    </submittedName>
</protein>
<dbReference type="OrthoDB" id="10266265at2759"/>
<dbReference type="Proteomes" id="UP000287033">
    <property type="component" value="Unassembled WGS sequence"/>
</dbReference>
<dbReference type="InterPro" id="IPR036045">
    <property type="entry name" value="Sec1-like_sf"/>
</dbReference>
<keyword evidence="2" id="KW-0813">Transport</keyword>
<comment type="caution">
    <text evidence="3">The sequence shown here is derived from an EMBL/GenBank/DDBJ whole genome shotgun (WGS) entry which is preliminary data.</text>
</comment>
<evidence type="ECO:0000256" key="1">
    <source>
        <dbReference type="ARBA" id="ARBA00009884"/>
    </source>
</evidence>
<keyword evidence="4" id="KW-1185">Reference proteome</keyword>
<dbReference type="Gene3D" id="3.40.50.2060">
    <property type="match status" value="1"/>
</dbReference>
<dbReference type="STRING" id="137246.A0A401TE94"/>
<dbReference type="AlphaFoldDB" id="A0A401TE94"/>
<sequence length="125" mass="14613">MYLLSQTSIISMVYTQSEILQKEVYLFERIESTNRETMKHLKAICFLRPTKENVEFLIQELRRPKYGLFFVYFSNVISKSDIKSLAEADEQEVVSEVQEFYGDFIAVSPHVFSLNLTGCAQVRRL</sequence>
<dbReference type="GO" id="GO:0016192">
    <property type="term" value="P:vesicle-mediated transport"/>
    <property type="evidence" value="ECO:0007669"/>
    <property type="project" value="InterPro"/>
</dbReference>
<organism evidence="3 4">
    <name type="scientific">Chiloscyllium punctatum</name>
    <name type="common">Brownbanded bambooshark</name>
    <name type="synonym">Hemiscyllium punctatum</name>
    <dbReference type="NCBI Taxonomy" id="137246"/>
    <lineage>
        <taxon>Eukaryota</taxon>
        <taxon>Metazoa</taxon>
        <taxon>Chordata</taxon>
        <taxon>Craniata</taxon>
        <taxon>Vertebrata</taxon>
        <taxon>Chondrichthyes</taxon>
        <taxon>Elasmobranchii</taxon>
        <taxon>Galeomorphii</taxon>
        <taxon>Galeoidea</taxon>
        <taxon>Orectolobiformes</taxon>
        <taxon>Hemiscylliidae</taxon>
        <taxon>Chiloscyllium</taxon>
    </lineage>
</organism>
<keyword evidence="2" id="KW-0653">Protein transport</keyword>
<name>A0A401TE94_CHIPU</name>
<comment type="similarity">
    <text evidence="1">Belongs to the STXBP/unc-18/SEC1 family.</text>
</comment>
<gene>
    <name evidence="3" type="ORF">chiPu_0024583</name>
</gene>
<dbReference type="InterPro" id="IPR001619">
    <property type="entry name" value="Sec1-like"/>
</dbReference>
<dbReference type="InterPro" id="IPR043154">
    <property type="entry name" value="Sec-1-like_dom1"/>
</dbReference>
<dbReference type="EMBL" id="BEZZ01042218">
    <property type="protein sequence ID" value="GCC40962.1"/>
    <property type="molecule type" value="Genomic_DNA"/>
</dbReference>
<evidence type="ECO:0000313" key="4">
    <source>
        <dbReference type="Proteomes" id="UP000287033"/>
    </source>
</evidence>
<dbReference type="GO" id="GO:0015031">
    <property type="term" value="P:protein transport"/>
    <property type="evidence" value="ECO:0007669"/>
    <property type="project" value="UniProtKB-KW"/>
</dbReference>
<accession>A0A401TE94</accession>
<evidence type="ECO:0000313" key="3">
    <source>
        <dbReference type="EMBL" id="GCC40962.1"/>
    </source>
</evidence>
<dbReference type="PANTHER" id="PTHR11679">
    <property type="entry name" value="VESICLE PROTEIN SORTING-ASSOCIATED"/>
    <property type="match status" value="1"/>
</dbReference>
<dbReference type="OMA" id="CLVFIRP"/>
<dbReference type="Pfam" id="PF00995">
    <property type="entry name" value="Sec1"/>
    <property type="match status" value="1"/>
</dbReference>
<proteinExistence type="inferred from homology"/>